<dbReference type="InterPro" id="IPR000847">
    <property type="entry name" value="LysR_HTH_N"/>
</dbReference>
<dbReference type="RefSeq" id="WP_269121695.1">
    <property type="nucleotide sequence ID" value="NZ_JAPUBN010000001.1"/>
</dbReference>
<dbReference type="Gene3D" id="3.40.190.10">
    <property type="entry name" value="Periplasmic binding protein-like II"/>
    <property type="match status" value="2"/>
</dbReference>
<dbReference type="Pfam" id="PF00126">
    <property type="entry name" value="HTH_1"/>
    <property type="match status" value="1"/>
</dbReference>
<keyword evidence="7" id="KW-1185">Reference proteome</keyword>
<evidence type="ECO:0000313" key="6">
    <source>
        <dbReference type="EMBL" id="MCZ2720075.1"/>
    </source>
</evidence>
<keyword evidence="3" id="KW-0238">DNA-binding</keyword>
<comment type="similarity">
    <text evidence="1">Belongs to the LysR transcriptional regulatory family.</text>
</comment>
<dbReference type="Gene3D" id="1.10.10.10">
    <property type="entry name" value="Winged helix-like DNA-binding domain superfamily/Winged helix DNA-binding domain"/>
    <property type="match status" value="1"/>
</dbReference>
<dbReference type="PANTHER" id="PTHR30537:SF26">
    <property type="entry name" value="GLYCINE CLEAVAGE SYSTEM TRANSCRIPTIONAL ACTIVATOR"/>
    <property type="match status" value="1"/>
</dbReference>
<sequence>MPQKEVLPPLQNLVVFESAARLLSFTRAAKEMGTTQPAVSQQVRSLEANLKCQLFSRIYRGVELTESGNKLLLATQKSLQELKLVCDDIRQRPQNNKITVATDFAFASYVLIPKLTEFRNQYQSIFPEMDIRLQTSQAPDVENSGDADIVIVCGANHYQAYDSHQLVIETVLPVCSKALLDGKSIDTLEELLTFPLLKLNENKSKSWLNWDDIAYKHGLTLNGIQPQFESDNYTLLVQAALAGQGVCLAWSPLLNDLIQKDILISFPQFSLTSNNGYHLIFTHTDEKTLLMETFVNWLKGEMKMASRA</sequence>
<name>A0ABT4JPC7_9GAMM</name>
<dbReference type="Proteomes" id="UP001149719">
    <property type="component" value="Unassembled WGS sequence"/>
</dbReference>
<dbReference type="InterPro" id="IPR005119">
    <property type="entry name" value="LysR_subst-bd"/>
</dbReference>
<evidence type="ECO:0000256" key="1">
    <source>
        <dbReference type="ARBA" id="ARBA00009437"/>
    </source>
</evidence>
<dbReference type="Pfam" id="PF03466">
    <property type="entry name" value="LysR_substrate"/>
    <property type="match status" value="1"/>
</dbReference>
<dbReference type="EMBL" id="JAPUBN010000001">
    <property type="protein sequence ID" value="MCZ2720075.1"/>
    <property type="molecule type" value="Genomic_DNA"/>
</dbReference>
<organism evidence="6 7">
    <name type="scientific">Marinomonas phaeophyticola</name>
    <dbReference type="NCBI Taxonomy" id="3004091"/>
    <lineage>
        <taxon>Bacteria</taxon>
        <taxon>Pseudomonadati</taxon>
        <taxon>Pseudomonadota</taxon>
        <taxon>Gammaproteobacteria</taxon>
        <taxon>Oceanospirillales</taxon>
        <taxon>Oceanospirillaceae</taxon>
        <taxon>Marinomonas</taxon>
    </lineage>
</organism>
<dbReference type="InterPro" id="IPR036390">
    <property type="entry name" value="WH_DNA-bd_sf"/>
</dbReference>
<dbReference type="PROSITE" id="PS50931">
    <property type="entry name" value="HTH_LYSR"/>
    <property type="match status" value="1"/>
</dbReference>
<accession>A0ABT4JPC7</accession>
<evidence type="ECO:0000256" key="2">
    <source>
        <dbReference type="ARBA" id="ARBA00023015"/>
    </source>
</evidence>
<feature type="domain" description="HTH lysR-type" evidence="5">
    <location>
        <begin position="8"/>
        <end position="65"/>
    </location>
</feature>
<dbReference type="InterPro" id="IPR058163">
    <property type="entry name" value="LysR-type_TF_proteobact-type"/>
</dbReference>
<dbReference type="InterPro" id="IPR036388">
    <property type="entry name" value="WH-like_DNA-bd_sf"/>
</dbReference>
<protein>
    <submittedName>
        <fullName evidence="6">LysR substrate-binding domain-containing protein</fullName>
    </submittedName>
</protein>
<dbReference type="SUPFAM" id="SSF46785">
    <property type="entry name" value="Winged helix' DNA-binding domain"/>
    <property type="match status" value="1"/>
</dbReference>
<evidence type="ECO:0000259" key="5">
    <source>
        <dbReference type="PROSITE" id="PS50931"/>
    </source>
</evidence>
<keyword evidence="2" id="KW-0805">Transcription regulation</keyword>
<evidence type="ECO:0000313" key="7">
    <source>
        <dbReference type="Proteomes" id="UP001149719"/>
    </source>
</evidence>
<evidence type="ECO:0000256" key="4">
    <source>
        <dbReference type="ARBA" id="ARBA00023163"/>
    </source>
</evidence>
<evidence type="ECO:0000256" key="3">
    <source>
        <dbReference type="ARBA" id="ARBA00023125"/>
    </source>
</evidence>
<comment type="caution">
    <text evidence="6">The sequence shown here is derived from an EMBL/GenBank/DDBJ whole genome shotgun (WGS) entry which is preliminary data.</text>
</comment>
<dbReference type="PANTHER" id="PTHR30537">
    <property type="entry name" value="HTH-TYPE TRANSCRIPTIONAL REGULATOR"/>
    <property type="match status" value="1"/>
</dbReference>
<gene>
    <name evidence="6" type="ORF">O1D97_00060</name>
</gene>
<dbReference type="SUPFAM" id="SSF53850">
    <property type="entry name" value="Periplasmic binding protein-like II"/>
    <property type="match status" value="1"/>
</dbReference>
<reference evidence="6" key="1">
    <citation type="submission" date="2022-12" db="EMBL/GenBank/DDBJ databases">
        <title>Marinomonas 15G1-11 sp. nov, isolated from marine algae.</title>
        <authorList>
            <person name="Butt M."/>
            <person name="Choi D.G."/>
            <person name="Kim J.M."/>
            <person name="Lee J.K."/>
            <person name="Baek J.H."/>
            <person name="Jeon C.O."/>
        </authorList>
    </citation>
    <scope>NUCLEOTIDE SEQUENCE</scope>
    <source>
        <strain evidence="6">15G1-11</strain>
    </source>
</reference>
<proteinExistence type="inferred from homology"/>
<keyword evidence="4" id="KW-0804">Transcription</keyword>
<dbReference type="PRINTS" id="PR00039">
    <property type="entry name" value="HTHLYSR"/>
</dbReference>